<evidence type="ECO:0000313" key="5">
    <source>
        <dbReference type="EMBL" id="QNP90531.1"/>
    </source>
</evidence>
<dbReference type="KEGG" id="cluj:IAU68_01700"/>
<dbReference type="SUPFAM" id="SSF50022">
    <property type="entry name" value="ISP domain"/>
    <property type="match status" value="1"/>
</dbReference>
<dbReference type="InterPro" id="IPR036922">
    <property type="entry name" value="Rieske_2Fe-2S_sf"/>
</dbReference>
<evidence type="ECO:0000256" key="2">
    <source>
        <dbReference type="ARBA" id="ARBA00023063"/>
    </source>
</evidence>
<dbReference type="GO" id="GO:0051537">
    <property type="term" value="F:2 iron, 2 sulfur cluster binding"/>
    <property type="evidence" value="ECO:0007669"/>
    <property type="project" value="InterPro"/>
</dbReference>
<dbReference type="PANTHER" id="PTHR40562:SF1">
    <property type="entry name" value="NITRITE REDUCTASE (NADH) SMALL SUBUNIT"/>
    <property type="match status" value="1"/>
</dbReference>
<gene>
    <name evidence="5" type="primary">nirD</name>
    <name evidence="4" type="ORF">H7348_06505</name>
    <name evidence="5" type="ORF">IAU68_01700</name>
</gene>
<dbReference type="Pfam" id="PF13806">
    <property type="entry name" value="Rieske_2"/>
    <property type="match status" value="1"/>
</dbReference>
<dbReference type="Proteomes" id="UP000642876">
    <property type="component" value="Unassembled WGS sequence"/>
</dbReference>
<dbReference type="PANTHER" id="PTHR40562">
    <property type="match status" value="1"/>
</dbReference>
<evidence type="ECO:0000259" key="3">
    <source>
        <dbReference type="Pfam" id="PF13806"/>
    </source>
</evidence>
<accession>A0A7H0JZR5</accession>
<dbReference type="InterPro" id="IPR012748">
    <property type="entry name" value="Rieske-like_NirD"/>
</dbReference>
<dbReference type="NCBIfam" id="TIGR02378">
    <property type="entry name" value="nirD_assim_sml"/>
    <property type="match status" value="1"/>
</dbReference>
<dbReference type="InterPro" id="IPR017881">
    <property type="entry name" value="NirD"/>
</dbReference>
<evidence type="ECO:0000313" key="4">
    <source>
        <dbReference type="EMBL" id="MBC3178959.1"/>
    </source>
</evidence>
<dbReference type="GO" id="GO:0008942">
    <property type="term" value="F:nitrite reductase [NAD(P)H] activity"/>
    <property type="evidence" value="ECO:0007669"/>
    <property type="project" value="InterPro"/>
</dbReference>
<sequence>MSITVCKLSDLTEGVGVAALLSENRQAAIFRVDTNDGEQVFAVDNVDPYTGAGVLSRGIVGDVEGRPTIASPLLKQKFYLDSGESLQGDSVSIRTYPVTIAESGDITLED</sequence>
<keyword evidence="7" id="KW-1185">Reference proteome</keyword>
<dbReference type="EMBL" id="CP061032">
    <property type="protein sequence ID" value="QNP90531.1"/>
    <property type="molecule type" value="Genomic_DNA"/>
</dbReference>
<dbReference type="EMBL" id="JACMYE010000005">
    <property type="protein sequence ID" value="MBC3178959.1"/>
    <property type="molecule type" value="Genomic_DNA"/>
</dbReference>
<keyword evidence="2" id="KW-0534">Nitrate assimilation</keyword>
<protein>
    <submittedName>
        <fullName evidence="5">Nitrite reductase small subunit NirD</fullName>
    </submittedName>
</protein>
<reference evidence="6 7" key="1">
    <citation type="submission" date="2020-08" db="EMBL/GenBank/DDBJ databases">
        <title>novel species in genus Corynebacterium.</title>
        <authorList>
            <person name="Zhang G."/>
        </authorList>
    </citation>
    <scope>NUCLEOTIDE SEQUENCE [LARGE SCALE GENOMIC DNA]</scope>
    <source>
        <strain evidence="5">Zg-917</strain>
        <strain evidence="6 7">zg-917</strain>
    </source>
</reference>
<keyword evidence="1" id="KW-0560">Oxidoreductase</keyword>
<feature type="domain" description="Rieske-like [2Fe-2S]" evidence="3">
    <location>
        <begin position="4"/>
        <end position="104"/>
    </location>
</feature>
<dbReference type="PROSITE" id="PS51300">
    <property type="entry name" value="NIRD"/>
    <property type="match status" value="1"/>
</dbReference>
<dbReference type="Proteomes" id="UP000516235">
    <property type="component" value="Chromosome"/>
</dbReference>
<evidence type="ECO:0000313" key="7">
    <source>
        <dbReference type="Proteomes" id="UP000642876"/>
    </source>
</evidence>
<organism evidence="5 6">
    <name type="scientific">Corynebacterium lujinxingii</name>
    <dbReference type="NCBI Taxonomy" id="2763010"/>
    <lineage>
        <taxon>Bacteria</taxon>
        <taxon>Bacillati</taxon>
        <taxon>Actinomycetota</taxon>
        <taxon>Actinomycetes</taxon>
        <taxon>Mycobacteriales</taxon>
        <taxon>Corynebacteriaceae</taxon>
        <taxon>Corynebacterium</taxon>
    </lineage>
</organism>
<dbReference type="Gene3D" id="2.102.10.10">
    <property type="entry name" value="Rieske [2Fe-2S] iron-sulphur domain"/>
    <property type="match status" value="1"/>
</dbReference>
<proteinExistence type="predicted"/>
<dbReference type="AlphaFoldDB" id="A0A7H0JZR5"/>
<evidence type="ECO:0000313" key="6">
    <source>
        <dbReference type="Proteomes" id="UP000516235"/>
    </source>
</evidence>
<name>A0A7H0JZR5_9CORY</name>
<dbReference type="RefSeq" id="WP_171194343.1">
    <property type="nucleotide sequence ID" value="NZ_CP061032.1"/>
</dbReference>
<dbReference type="GO" id="GO:0042128">
    <property type="term" value="P:nitrate assimilation"/>
    <property type="evidence" value="ECO:0007669"/>
    <property type="project" value="UniProtKB-KW"/>
</dbReference>
<evidence type="ECO:0000256" key="1">
    <source>
        <dbReference type="ARBA" id="ARBA00023002"/>
    </source>
</evidence>